<accession>A0A2V0NRX2</accession>
<comment type="caution">
    <text evidence="3">The sequence shown here is derived from an EMBL/GenBank/DDBJ whole genome shotgun (WGS) entry which is preliminary data.</text>
</comment>
<keyword evidence="1" id="KW-0732">Signal</keyword>
<dbReference type="Pfam" id="PF14295">
    <property type="entry name" value="PAN_4"/>
    <property type="match status" value="2"/>
</dbReference>
<dbReference type="Gene3D" id="3.50.4.10">
    <property type="entry name" value="Hepatocyte Growth Factor"/>
    <property type="match status" value="1"/>
</dbReference>
<dbReference type="OrthoDB" id="536990at2759"/>
<feature type="signal peptide" evidence="1">
    <location>
        <begin position="1"/>
        <end position="19"/>
    </location>
</feature>
<keyword evidence="4" id="KW-1185">Reference proteome</keyword>
<feature type="chain" id="PRO_5015841383" description="Apple domain-containing protein" evidence="1">
    <location>
        <begin position="20"/>
        <end position="225"/>
    </location>
</feature>
<name>A0A2V0NRX2_9CHLO</name>
<sequence>MRCFLVAALAVAAVAGALAQDDPDKAVDGFTYLVATDLLKTQKDDVIRSFDTAIWDNGLSPKGMHKCARYCRKEGGGGVCQSWVFDWAKHSCSLLSRLPEFLGAAAPGNLTYNAKAVSGYSEATATLLALTAGCKATIHTNTLIGDTLGFQKNSSRAVKFTYDAAQQSAVDCCALCERERERGCTSWSFQPDGWMLDRSRRCTLRTGINPSVTPLKGTTSGVMVA</sequence>
<reference evidence="3 4" key="1">
    <citation type="journal article" date="2018" name="Sci. Rep.">
        <title>Raphidocelis subcapitata (=Pseudokirchneriella subcapitata) provides an insight into genome evolution and environmental adaptations in the Sphaeropleales.</title>
        <authorList>
            <person name="Suzuki S."/>
            <person name="Yamaguchi H."/>
            <person name="Nakajima N."/>
            <person name="Kawachi M."/>
        </authorList>
    </citation>
    <scope>NUCLEOTIDE SEQUENCE [LARGE SCALE GENOMIC DNA]</scope>
    <source>
        <strain evidence="3 4">NIES-35</strain>
    </source>
</reference>
<evidence type="ECO:0000256" key="1">
    <source>
        <dbReference type="SAM" id="SignalP"/>
    </source>
</evidence>
<proteinExistence type="predicted"/>
<evidence type="ECO:0000259" key="2">
    <source>
        <dbReference type="Pfam" id="PF14295"/>
    </source>
</evidence>
<dbReference type="EMBL" id="BDRX01000002">
    <property type="protein sequence ID" value="GBF87677.1"/>
    <property type="molecule type" value="Genomic_DNA"/>
</dbReference>
<dbReference type="AlphaFoldDB" id="A0A2V0NRX2"/>
<gene>
    <name evidence="3" type="ORF">Rsub_00388</name>
</gene>
<feature type="domain" description="Apple" evidence="2">
    <location>
        <begin position="64"/>
        <end position="94"/>
    </location>
</feature>
<dbReference type="InParanoid" id="A0A2V0NRX2"/>
<feature type="domain" description="Apple" evidence="2">
    <location>
        <begin position="165"/>
        <end position="204"/>
    </location>
</feature>
<dbReference type="Proteomes" id="UP000247498">
    <property type="component" value="Unassembled WGS sequence"/>
</dbReference>
<dbReference type="InterPro" id="IPR003609">
    <property type="entry name" value="Pan_app"/>
</dbReference>
<organism evidence="3 4">
    <name type="scientific">Raphidocelis subcapitata</name>
    <dbReference type="NCBI Taxonomy" id="307507"/>
    <lineage>
        <taxon>Eukaryota</taxon>
        <taxon>Viridiplantae</taxon>
        <taxon>Chlorophyta</taxon>
        <taxon>core chlorophytes</taxon>
        <taxon>Chlorophyceae</taxon>
        <taxon>CS clade</taxon>
        <taxon>Sphaeropleales</taxon>
        <taxon>Selenastraceae</taxon>
        <taxon>Raphidocelis</taxon>
    </lineage>
</organism>
<evidence type="ECO:0000313" key="3">
    <source>
        <dbReference type="EMBL" id="GBF87677.1"/>
    </source>
</evidence>
<evidence type="ECO:0000313" key="4">
    <source>
        <dbReference type="Proteomes" id="UP000247498"/>
    </source>
</evidence>
<protein>
    <recommendedName>
        <fullName evidence="2">Apple domain-containing protein</fullName>
    </recommendedName>
</protein>